<dbReference type="WBParaSite" id="L893_g23666.t1">
    <property type="protein sequence ID" value="L893_g23666.t1"/>
    <property type="gene ID" value="L893_g23666"/>
</dbReference>
<protein>
    <submittedName>
        <fullName evidence="3">Uncharacterized protein</fullName>
    </submittedName>
</protein>
<reference evidence="3" key="1">
    <citation type="submission" date="2016-11" db="UniProtKB">
        <authorList>
            <consortium name="WormBaseParasite"/>
        </authorList>
    </citation>
    <scope>IDENTIFICATION</scope>
</reference>
<feature type="region of interest" description="Disordered" evidence="1">
    <location>
        <begin position="20"/>
        <end position="45"/>
    </location>
</feature>
<sequence>MIEEENPRWQCETVKEEAGMRRAPGYSRASNLRHEPFGNETSRANCAPKRASSANLIKRQAQAGLQCGFWRIQVGVSLLLPQAEGLPEGLDLLRISRTLAVEQS</sequence>
<proteinExistence type="predicted"/>
<dbReference type="AlphaFoldDB" id="A0A1I7Z8H9"/>
<evidence type="ECO:0000256" key="1">
    <source>
        <dbReference type="SAM" id="MobiDB-lite"/>
    </source>
</evidence>
<evidence type="ECO:0000313" key="2">
    <source>
        <dbReference type="Proteomes" id="UP000095287"/>
    </source>
</evidence>
<accession>A0A1I7Z8H9</accession>
<keyword evidence="2" id="KW-1185">Reference proteome</keyword>
<dbReference type="Proteomes" id="UP000095287">
    <property type="component" value="Unplaced"/>
</dbReference>
<organism evidence="2 3">
    <name type="scientific">Steinernema glaseri</name>
    <dbReference type="NCBI Taxonomy" id="37863"/>
    <lineage>
        <taxon>Eukaryota</taxon>
        <taxon>Metazoa</taxon>
        <taxon>Ecdysozoa</taxon>
        <taxon>Nematoda</taxon>
        <taxon>Chromadorea</taxon>
        <taxon>Rhabditida</taxon>
        <taxon>Tylenchina</taxon>
        <taxon>Panagrolaimomorpha</taxon>
        <taxon>Strongyloidoidea</taxon>
        <taxon>Steinernematidae</taxon>
        <taxon>Steinernema</taxon>
    </lineage>
</organism>
<evidence type="ECO:0000313" key="3">
    <source>
        <dbReference type="WBParaSite" id="L893_g23666.t1"/>
    </source>
</evidence>
<name>A0A1I7Z8H9_9BILA</name>